<comment type="subunit">
    <text evidence="8">Homodimer.</text>
</comment>
<keyword evidence="4 8" id="KW-0460">Magnesium</keyword>
<accession>A0ABZ2N4D0</accession>
<keyword evidence="6 8" id="KW-0411">Iron-sulfur</keyword>
<reference evidence="10 11" key="1">
    <citation type="submission" date="2024-02" db="EMBL/GenBank/DDBJ databases">
        <title>Seven novel Bacillus-like species.</title>
        <authorList>
            <person name="Liu G."/>
        </authorList>
    </citation>
    <scope>NUCLEOTIDE SEQUENCE [LARGE SCALE GENOMIC DNA]</scope>
    <source>
        <strain evidence="10 11">FJAT-52991</strain>
    </source>
</reference>
<proteinExistence type="inferred from homology"/>
<feature type="binding site" evidence="8">
    <location>
        <begin position="127"/>
        <end position="129"/>
    </location>
    <ligand>
        <name>S-adenosyl-L-methionine</name>
        <dbReference type="ChEBI" id="CHEBI:59789"/>
    </ligand>
</feature>
<dbReference type="EC" id="4.3.99.3" evidence="8"/>
<feature type="binding site" evidence="8">
    <location>
        <position position="83"/>
    </location>
    <ligand>
        <name>S-adenosyl-L-methionine</name>
        <dbReference type="ChEBI" id="CHEBI:59789"/>
    </ligand>
</feature>
<evidence type="ECO:0000256" key="7">
    <source>
        <dbReference type="ARBA" id="ARBA00023239"/>
    </source>
</evidence>
<sequence length="241" mass="27632">MSRKIPVLEIFGPTVQGEGMVVGRKTMFVRTAGCDYRCSWCDSAFTWDGSAKEDIRLLTAEEIWSELVQLGGQTFDHVTISGGNPALLSQIADLVNKLHQEGIQTALETQGSRWQDWFYEIDELTISPKPPSSGMDTDFDQLSIIVQRLQQKERNFSLKVVIFDEKDLAYAKKVHQSFPEVPFFLQTGNDRLEEINDVELLSYLVRKYEWLIEQTMPDADWKNVRVLPQLHTFVWGNKKGV</sequence>
<feature type="binding site" evidence="8">
    <location>
        <position position="30"/>
    </location>
    <ligand>
        <name>substrate</name>
    </ligand>
</feature>
<comment type="function">
    <text evidence="8">Catalyzes the complex heterocyclic radical-mediated conversion of 6-carboxy-5,6,7,8-tetrahydropterin (CPH4) to 7-carboxy-7-deazaguanine (CDG), a step common to the biosynthetic pathways of all 7-deazapurine-containing compounds.</text>
</comment>
<dbReference type="PROSITE" id="PS51918">
    <property type="entry name" value="RADICAL_SAM"/>
    <property type="match status" value="1"/>
</dbReference>
<evidence type="ECO:0000313" key="10">
    <source>
        <dbReference type="EMBL" id="WXB92410.1"/>
    </source>
</evidence>
<dbReference type="SFLD" id="SFLDF00300">
    <property type="entry name" value="7-carboxy-7-deazaguanine_synth"/>
    <property type="match status" value="1"/>
</dbReference>
<feature type="binding site" evidence="8">
    <location>
        <position position="38"/>
    </location>
    <ligand>
        <name>[4Fe-4S] cluster</name>
        <dbReference type="ChEBI" id="CHEBI:49883"/>
        <note>4Fe-4S-S-AdoMet</note>
    </ligand>
</feature>
<feature type="binding site" evidence="8">
    <location>
        <position position="34"/>
    </location>
    <ligand>
        <name>[4Fe-4S] cluster</name>
        <dbReference type="ChEBI" id="CHEBI:49883"/>
        <note>4Fe-4S-S-AdoMet</note>
    </ligand>
</feature>
<keyword evidence="7 8" id="KW-0456">Lyase</keyword>
<dbReference type="Pfam" id="PF04055">
    <property type="entry name" value="Radical_SAM"/>
    <property type="match status" value="1"/>
</dbReference>
<feature type="binding site" evidence="8">
    <location>
        <position position="43"/>
    </location>
    <ligand>
        <name>Mg(2+)</name>
        <dbReference type="ChEBI" id="CHEBI:18420"/>
    </ligand>
</feature>
<dbReference type="InterPro" id="IPR024924">
    <property type="entry name" value="7-CO-7-deazaguanine_synth-like"/>
</dbReference>
<evidence type="ECO:0000259" key="9">
    <source>
        <dbReference type="PROSITE" id="PS51918"/>
    </source>
</evidence>
<dbReference type="Proteomes" id="UP001387364">
    <property type="component" value="Chromosome"/>
</dbReference>
<keyword evidence="1 8" id="KW-0004">4Fe-4S</keyword>
<comment type="cofactor">
    <cofactor evidence="8">
        <name>S-adenosyl-L-methionine</name>
        <dbReference type="ChEBI" id="CHEBI:59789"/>
    </cofactor>
    <text evidence="8">Binds 1 S-adenosyl-L-methionine per subunit.</text>
</comment>
<dbReference type="SUPFAM" id="SSF102114">
    <property type="entry name" value="Radical SAM enzymes"/>
    <property type="match status" value="1"/>
</dbReference>
<dbReference type="InterPro" id="IPR058240">
    <property type="entry name" value="rSAM_sf"/>
</dbReference>
<dbReference type="InterPro" id="IPR017742">
    <property type="entry name" value="Deazaguanine_synth"/>
</dbReference>
<dbReference type="InterPro" id="IPR007197">
    <property type="entry name" value="rSAM"/>
</dbReference>
<keyword evidence="11" id="KW-1185">Reference proteome</keyword>
<dbReference type="SFLD" id="SFLDS00029">
    <property type="entry name" value="Radical_SAM"/>
    <property type="match status" value="1"/>
</dbReference>
<dbReference type="Gene3D" id="3.20.20.70">
    <property type="entry name" value="Aldolase class I"/>
    <property type="match status" value="1"/>
</dbReference>
<keyword evidence="5 8" id="KW-0408">Iron</keyword>
<evidence type="ECO:0000256" key="2">
    <source>
        <dbReference type="ARBA" id="ARBA00022691"/>
    </source>
</evidence>
<protein>
    <recommendedName>
        <fullName evidence="8">7-carboxy-7-deazaguanine synthase</fullName>
        <shortName evidence="8">CDG synthase</shortName>
        <ecNumber evidence="8">4.3.99.3</ecNumber>
    </recommendedName>
    <alternativeName>
        <fullName evidence="8">Queuosine biosynthesis protein QueE</fullName>
    </alternativeName>
</protein>
<feature type="domain" description="Radical SAM core" evidence="9">
    <location>
        <begin position="21"/>
        <end position="237"/>
    </location>
</feature>
<dbReference type="EMBL" id="CP147404">
    <property type="protein sequence ID" value="WXB92410.1"/>
    <property type="molecule type" value="Genomic_DNA"/>
</dbReference>
<comment type="similarity">
    <text evidence="8">Belongs to the radical SAM superfamily. 7-carboxy-7-deazaguanine synthase family.</text>
</comment>
<feature type="binding site" evidence="8">
    <location>
        <begin position="15"/>
        <end position="17"/>
    </location>
    <ligand>
        <name>substrate</name>
    </ligand>
</feature>
<feature type="binding site" evidence="8">
    <location>
        <begin position="40"/>
        <end position="42"/>
    </location>
    <ligand>
        <name>S-adenosyl-L-methionine</name>
        <dbReference type="ChEBI" id="CHEBI:59789"/>
    </ligand>
</feature>
<dbReference type="PANTHER" id="PTHR42836:SF1">
    <property type="entry name" value="7-CARBOXY-7-DEAZAGUANINE SYNTHASE"/>
    <property type="match status" value="1"/>
</dbReference>
<evidence type="ECO:0000313" key="11">
    <source>
        <dbReference type="Proteomes" id="UP001387364"/>
    </source>
</evidence>
<dbReference type="RefSeq" id="WP_338750881.1">
    <property type="nucleotide sequence ID" value="NZ_CP147404.1"/>
</dbReference>
<name>A0ABZ2N4D0_9BACI</name>
<dbReference type="GO" id="GO:0016829">
    <property type="term" value="F:lyase activity"/>
    <property type="evidence" value="ECO:0007669"/>
    <property type="project" value="UniProtKB-KW"/>
</dbReference>
<dbReference type="InterPro" id="IPR013785">
    <property type="entry name" value="Aldolase_TIM"/>
</dbReference>
<comment type="cofactor">
    <cofactor evidence="8">
        <name>Mg(2+)</name>
        <dbReference type="ChEBI" id="CHEBI:18420"/>
    </cofactor>
</comment>
<dbReference type="HAMAP" id="MF_00917">
    <property type="entry name" value="QueE"/>
    <property type="match status" value="1"/>
</dbReference>
<evidence type="ECO:0000256" key="8">
    <source>
        <dbReference type="HAMAP-Rule" id="MF_00917"/>
    </source>
</evidence>
<comment type="caution">
    <text evidence="8">Lacks conserved residue(s) required for the propagation of feature annotation.</text>
</comment>
<evidence type="ECO:0000256" key="6">
    <source>
        <dbReference type="ARBA" id="ARBA00023014"/>
    </source>
</evidence>
<evidence type="ECO:0000256" key="4">
    <source>
        <dbReference type="ARBA" id="ARBA00022842"/>
    </source>
</evidence>
<evidence type="ECO:0000256" key="3">
    <source>
        <dbReference type="ARBA" id="ARBA00022723"/>
    </source>
</evidence>
<comment type="pathway">
    <text evidence="8">Purine metabolism; 7-cyano-7-deazaguanine biosynthesis.</text>
</comment>
<organism evidence="10 11">
    <name type="scientific">Bacillus kandeliae</name>
    <dbReference type="NCBI Taxonomy" id="3129297"/>
    <lineage>
        <taxon>Bacteria</taxon>
        <taxon>Bacillati</taxon>
        <taxon>Bacillota</taxon>
        <taxon>Bacilli</taxon>
        <taxon>Bacillales</taxon>
        <taxon>Bacillaceae</taxon>
        <taxon>Bacillus</taxon>
    </lineage>
</organism>
<evidence type="ECO:0000256" key="1">
    <source>
        <dbReference type="ARBA" id="ARBA00022485"/>
    </source>
</evidence>
<dbReference type="PIRSF" id="PIRSF000370">
    <property type="entry name" value="QueE"/>
    <property type="match status" value="1"/>
</dbReference>
<keyword evidence="2 8" id="KW-0949">S-adenosyl-L-methionine</keyword>
<feature type="binding site" evidence="8">
    <location>
        <position position="81"/>
    </location>
    <ligand>
        <name>substrate</name>
    </ligand>
</feature>
<dbReference type="PANTHER" id="PTHR42836">
    <property type="entry name" value="7-CARBOXY-7-DEAZAGUANINE SYNTHASE"/>
    <property type="match status" value="1"/>
</dbReference>
<evidence type="ECO:0000256" key="5">
    <source>
        <dbReference type="ARBA" id="ARBA00023004"/>
    </source>
</evidence>
<gene>
    <name evidence="8 10" type="primary">queE</name>
    <name evidence="10" type="ORF">WDJ61_14390</name>
</gene>
<keyword evidence="8" id="KW-0671">Queuosine biosynthesis</keyword>
<dbReference type="NCBIfam" id="TIGR03365">
    <property type="entry name" value="Bsubt_queE"/>
    <property type="match status" value="1"/>
</dbReference>
<feature type="binding site" evidence="8">
    <location>
        <position position="41"/>
    </location>
    <ligand>
        <name>[4Fe-4S] cluster</name>
        <dbReference type="ChEBI" id="CHEBI:49883"/>
        <note>4Fe-4S-S-AdoMet</note>
    </ligand>
</feature>
<keyword evidence="3 8" id="KW-0479">Metal-binding</keyword>
<comment type="cofactor">
    <cofactor evidence="8">
        <name>[4Fe-4S] cluster</name>
        <dbReference type="ChEBI" id="CHEBI:49883"/>
    </cofactor>
    <text evidence="8">Binds 1 [4Fe-4S] cluster. The cluster is coordinated with 3 cysteines and an exchangeable S-adenosyl-L-methionine.</text>
</comment>
<comment type="catalytic activity">
    <reaction evidence="8">
        <text>6-carboxy-5,6,7,8-tetrahydropterin + H(+) = 7-carboxy-7-carbaguanine + NH4(+)</text>
        <dbReference type="Rhea" id="RHEA:27974"/>
        <dbReference type="ChEBI" id="CHEBI:15378"/>
        <dbReference type="ChEBI" id="CHEBI:28938"/>
        <dbReference type="ChEBI" id="CHEBI:61032"/>
        <dbReference type="ChEBI" id="CHEBI:61036"/>
        <dbReference type="EC" id="4.3.99.3"/>
    </reaction>
</comment>